<keyword evidence="4 10" id="KW-0347">Helicase</keyword>
<dbReference type="InterPro" id="IPR027417">
    <property type="entry name" value="P-loop_NTPase"/>
</dbReference>
<dbReference type="Pfam" id="PF21196">
    <property type="entry name" value="PcrA_UvrD_tudor"/>
    <property type="match status" value="1"/>
</dbReference>
<dbReference type="PANTHER" id="PTHR11070">
    <property type="entry name" value="UVRD / RECB / PCRA DNA HELICASE FAMILY MEMBER"/>
    <property type="match status" value="1"/>
</dbReference>
<evidence type="ECO:0000256" key="6">
    <source>
        <dbReference type="ARBA" id="ARBA00023125"/>
    </source>
</evidence>
<dbReference type="AlphaFoldDB" id="K8Z8B4"/>
<dbReference type="SUPFAM" id="SSF52540">
    <property type="entry name" value="P-loop containing nucleoside triphosphate hydrolases"/>
    <property type="match status" value="1"/>
</dbReference>
<dbReference type="Proteomes" id="UP000016057">
    <property type="component" value="Unassembled WGS sequence"/>
</dbReference>
<evidence type="ECO:0000256" key="9">
    <source>
        <dbReference type="ARBA" id="ARBA00048988"/>
    </source>
</evidence>
<dbReference type="Gene3D" id="1.10.10.160">
    <property type="match status" value="1"/>
</dbReference>
<dbReference type="eggNOG" id="COG0210">
    <property type="taxonomic scope" value="Bacteria"/>
</dbReference>
<evidence type="ECO:0000256" key="2">
    <source>
        <dbReference type="ARBA" id="ARBA00022741"/>
    </source>
</evidence>
<evidence type="ECO:0000256" key="10">
    <source>
        <dbReference type="PROSITE-ProRule" id="PRU00560"/>
    </source>
</evidence>
<dbReference type="OrthoDB" id="9810135at2"/>
<dbReference type="InterPro" id="IPR014017">
    <property type="entry name" value="DNA_helicase_UvrD-like_C"/>
</dbReference>
<dbReference type="GO" id="GO:0033202">
    <property type="term" value="C:DNA helicase complex"/>
    <property type="evidence" value="ECO:0007669"/>
    <property type="project" value="TreeGrafter"/>
</dbReference>
<dbReference type="Pfam" id="PF00580">
    <property type="entry name" value="UvrD-helicase"/>
    <property type="match status" value="1"/>
</dbReference>
<accession>K8Z8B4</accession>
<dbReference type="PANTHER" id="PTHR11070:SF2">
    <property type="entry name" value="ATP-DEPENDENT DNA HELICASE SRS2"/>
    <property type="match status" value="1"/>
</dbReference>
<dbReference type="InterPro" id="IPR005751">
    <property type="entry name" value="ATP-dep_DNA_helicase_PcrA"/>
</dbReference>
<protein>
    <recommendedName>
        <fullName evidence="11">ATP-dependent DNA helicase</fullName>
        <ecNumber evidence="11">5.6.2.4</ecNumber>
    </recommendedName>
</protein>
<dbReference type="InterPro" id="IPR014016">
    <property type="entry name" value="UvrD-like_ATP-bd"/>
</dbReference>
<keyword evidence="15" id="KW-1185">Reference proteome</keyword>
<dbReference type="GO" id="GO:0043138">
    <property type="term" value="F:3'-5' DNA helicase activity"/>
    <property type="evidence" value="ECO:0007669"/>
    <property type="project" value="UniProtKB-EC"/>
</dbReference>
<sequence length="751" mass="87106">MTENQFTIGMNPQQKEAVEYTEGPLLVMAGAGSGKTRVLTHRIAYLLSTHMDLRPWNILAITFTNKAAREMKERLENLIGPSSRDLWVSTFHSMCVRILRRHAEKLGYHSNFSILDASETKTIVKRILKEKNYDEEKFSADAILSYIRRWKNETIFPEEVQKQLEGSTHILQKIACECYVAYQEELKRNDTMDFDDLIMLTLSLFEEFPEVLAQYQEQFRYIHVDEYQDTNHAQYLLVQQLAAKYQNLCVVGDADQSIYAWRGADITNILNFKKDYPKAKEILLEQNYRSTKTILNAANNVIQNNYDQGDQLKQLWTDNEEGEKITYYTADDEKAEAIYIAEKMKELIADGFHYHEMAILYRTNAQSRALEDVFMQFNLPYHMVGGLKFYDRKEIKDLIAYLKVIANPQDMISFRRIINTPKRGIGATSLEKILAFAKEQGLSAIEACKNASMAGIRGKAVGQMEQFAEQVERWAELSKEMDLTEFVDLVLEESGYYDMLRESKGLENETRMENLKEFQSVTRAFVERWERGEVEKELGQTMLSAFLNDLSLLSDMDIKEEEIPDSVAFMTLHAAKGLEFPVVFIVGLEENLFPSKIEEDQIEEERRLAYVGITRAEKRLFLLNARRRMFFGRTQYNSPSRFIEEIDARYLNTIQPNPIGFKNTMTENKNPYRKNRGYRQPLQKIVEHKTLSGAEKESYQVGDKVIHRKWGEGAVLNTKGSGDQLELEVFFNSLGETRKLMAKYAPIEKKK</sequence>
<dbReference type="CDD" id="cd18807">
    <property type="entry name" value="SF1_C_UvrD"/>
    <property type="match status" value="1"/>
</dbReference>
<dbReference type="GO" id="GO:0016887">
    <property type="term" value="F:ATP hydrolysis activity"/>
    <property type="evidence" value="ECO:0007669"/>
    <property type="project" value="RHEA"/>
</dbReference>
<keyword evidence="6 11" id="KW-0238">DNA-binding</keyword>
<keyword evidence="7" id="KW-0413">Isomerase</keyword>
<comment type="catalytic activity">
    <reaction evidence="8">
        <text>Couples ATP hydrolysis with the unwinding of duplex DNA by translocating in the 3'-5' direction.</text>
        <dbReference type="EC" id="5.6.2.4"/>
    </reaction>
</comment>
<evidence type="ECO:0000256" key="1">
    <source>
        <dbReference type="ARBA" id="ARBA00009922"/>
    </source>
</evidence>
<comment type="caution">
    <text evidence="14">The sequence shown here is derived from an EMBL/GenBank/DDBJ whole genome shotgun (WGS) entry which is preliminary data.</text>
</comment>
<dbReference type="GO" id="GO:0006260">
    <property type="term" value="P:DNA replication"/>
    <property type="evidence" value="ECO:0007669"/>
    <property type="project" value="InterPro"/>
</dbReference>
<evidence type="ECO:0000259" key="13">
    <source>
        <dbReference type="PROSITE" id="PS51217"/>
    </source>
</evidence>
<dbReference type="GO" id="GO:0000725">
    <property type="term" value="P:recombinational repair"/>
    <property type="evidence" value="ECO:0007669"/>
    <property type="project" value="TreeGrafter"/>
</dbReference>
<dbReference type="NCBIfam" id="TIGR01073">
    <property type="entry name" value="pcrA"/>
    <property type="match status" value="1"/>
</dbReference>
<dbReference type="Pfam" id="PF13361">
    <property type="entry name" value="UvrD_C"/>
    <property type="match status" value="1"/>
</dbReference>
<dbReference type="STRING" id="1234409.C683_0615"/>
<feature type="domain" description="UvrD-like helicase C-terminal" evidence="13">
    <location>
        <begin position="292"/>
        <end position="577"/>
    </location>
</feature>
<evidence type="ECO:0000256" key="8">
    <source>
        <dbReference type="ARBA" id="ARBA00034617"/>
    </source>
</evidence>
<dbReference type="Gene3D" id="1.10.486.10">
    <property type="entry name" value="PCRA, domain 4"/>
    <property type="match status" value="1"/>
</dbReference>
<dbReference type="PROSITE" id="PS51217">
    <property type="entry name" value="UVRD_HELICASE_CTER"/>
    <property type="match status" value="1"/>
</dbReference>
<proteinExistence type="inferred from homology"/>
<name>K8Z8B4_9ENTE</name>
<organism evidence="14 15">
    <name type="scientific">Catellicoccus marimammalium M35/04/3</name>
    <dbReference type="NCBI Taxonomy" id="1234409"/>
    <lineage>
        <taxon>Bacteria</taxon>
        <taxon>Bacillati</taxon>
        <taxon>Bacillota</taxon>
        <taxon>Bacilli</taxon>
        <taxon>Lactobacillales</taxon>
        <taxon>Enterococcaceae</taxon>
        <taxon>Catellicoccus</taxon>
    </lineage>
</organism>
<dbReference type="PROSITE" id="PS51198">
    <property type="entry name" value="UVRD_HELICASE_ATP_BIND"/>
    <property type="match status" value="1"/>
</dbReference>
<dbReference type="RefSeq" id="WP_009489904.1">
    <property type="nucleotide sequence ID" value="NZ_AMYT01000017.1"/>
</dbReference>
<dbReference type="InterPro" id="IPR000212">
    <property type="entry name" value="DNA_helicase_UvrD/REP"/>
</dbReference>
<comment type="catalytic activity">
    <reaction evidence="9 11">
        <text>ATP + H2O = ADP + phosphate + H(+)</text>
        <dbReference type="Rhea" id="RHEA:13065"/>
        <dbReference type="ChEBI" id="CHEBI:15377"/>
        <dbReference type="ChEBI" id="CHEBI:15378"/>
        <dbReference type="ChEBI" id="CHEBI:30616"/>
        <dbReference type="ChEBI" id="CHEBI:43474"/>
        <dbReference type="ChEBI" id="CHEBI:456216"/>
        <dbReference type="EC" id="5.6.2.4"/>
    </reaction>
</comment>
<evidence type="ECO:0000259" key="12">
    <source>
        <dbReference type="PROSITE" id="PS51198"/>
    </source>
</evidence>
<dbReference type="PATRIC" id="fig|1234409.3.peg.565"/>
<dbReference type="EMBL" id="AMYT01000017">
    <property type="protein sequence ID" value="EKU27284.1"/>
    <property type="molecule type" value="Genomic_DNA"/>
</dbReference>
<dbReference type="CDD" id="cd17932">
    <property type="entry name" value="DEXQc_UvrD"/>
    <property type="match status" value="1"/>
</dbReference>
<evidence type="ECO:0000256" key="3">
    <source>
        <dbReference type="ARBA" id="ARBA00022801"/>
    </source>
</evidence>
<keyword evidence="2 10" id="KW-0547">Nucleotide-binding</keyword>
<reference evidence="14 15" key="1">
    <citation type="journal article" date="2013" name="Genome Announc.">
        <title>Draft Genome Sequence of Catellicoccus marimammalium, a Novel Species Commonly Found in Gull Feces.</title>
        <authorList>
            <person name="Weigand M.R."/>
            <person name="Ryu H."/>
            <person name="Bozcek L."/>
            <person name="Konstantinidis K.T."/>
            <person name="Santo Domingo J.W."/>
        </authorList>
    </citation>
    <scope>NUCLEOTIDE SEQUENCE [LARGE SCALE GENOMIC DNA]</scope>
    <source>
        <strain evidence="14 15">M35/04/3</strain>
    </source>
</reference>
<evidence type="ECO:0000256" key="5">
    <source>
        <dbReference type="ARBA" id="ARBA00022840"/>
    </source>
</evidence>
<dbReference type="FunFam" id="1.10.486.10:FF:000003">
    <property type="entry name" value="ATP-dependent DNA helicase"/>
    <property type="match status" value="1"/>
</dbReference>
<feature type="domain" description="UvrD-like helicase ATP-binding" evidence="12">
    <location>
        <begin position="8"/>
        <end position="291"/>
    </location>
</feature>
<comment type="similarity">
    <text evidence="1 11">Belongs to the helicase family. UvrD subfamily.</text>
</comment>
<dbReference type="GO" id="GO:0005524">
    <property type="term" value="F:ATP binding"/>
    <property type="evidence" value="ECO:0007669"/>
    <property type="project" value="UniProtKB-UniRule"/>
</dbReference>
<evidence type="ECO:0000256" key="4">
    <source>
        <dbReference type="ARBA" id="ARBA00022806"/>
    </source>
</evidence>
<dbReference type="InterPro" id="IPR013986">
    <property type="entry name" value="DExx_box_DNA_helicase_dom_sf"/>
</dbReference>
<dbReference type="GO" id="GO:0003677">
    <property type="term" value="F:DNA binding"/>
    <property type="evidence" value="ECO:0007669"/>
    <property type="project" value="UniProtKB-KW"/>
</dbReference>
<feature type="binding site" evidence="10">
    <location>
        <begin position="29"/>
        <end position="36"/>
    </location>
    <ligand>
        <name>ATP</name>
        <dbReference type="ChEBI" id="CHEBI:30616"/>
    </ligand>
</feature>
<gene>
    <name evidence="14" type="ORF">C683_0615</name>
</gene>
<evidence type="ECO:0000256" key="7">
    <source>
        <dbReference type="ARBA" id="ARBA00023235"/>
    </source>
</evidence>
<dbReference type="EC" id="5.6.2.4" evidence="11"/>
<dbReference type="Gene3D" id="3.40.50.300">
    <property type="entry name" value="P-loop containing nucleotide triphosphate hydrolases"/>
    <property type="match status" value="2"/>
</dbReference>
<dbReference type="GO" id="GO:0005829">
    <property type="term" value="C:cytosol"/>
    <property type="evidence" value="ECO:0007669"/>
    <property type="project" value="TreeGrafter"/>
</dbReference>
<keyword evidence="3 10" id="KW-0378">Hydrolase</keyword>
<evidence type="ECO:0000313" key="15">
    <source>
        <dbReference type="Proteomes" id="UP000016057"/>
    </source>
</evidence>
<keyword evidence="5 10" id="KW-0067">ATP-binding</keyword>
<evidence type="ECO:0000256" key="11">
    <source>
        <dbReference type="RuleBase" id="RU364053"/>
    </source>
</evidence>
<evidence type="ECO:0000313" key="14">
    <source>
        <dbReference type="EMBL" id="EKU27284.1"/>
    </source>
</evidence>